<dbReference type="EMBL" id="BARW01016363">
    <property type="protein sequence ID" value="GAI90250.1"/>
    <property type="molecule type" value="Genomic_DNA"/>
</dbReference>
<name>X1TRQ2_9ZZZZ</name>
<proteinExistence type="predicted"/>
<gene>
    <name evidence="1" type="ORF">S12H4_28521</name>
</gene>
<feature type="non-terminal residue" evidence="1">
    <location>
        <position position="53"/>
    </location>
</feature>
<sequence length="53" mass="6120">MTDWIWSATMKLAAPFMSGFVKRGIKPTEALTIFRRGGGAIRRQDWFRAYKVV</sequence>
<protein>
    <submittedName>
        <fullName evidence="1">Uncharacterized protein</fullName>
    </submittedName>
</protein>
<dbReference type="AlphaFoldDB" id="X1TRQ2"/>
<comment type="caution">
    <text evidence="1">The sequence shown here is derived from an EMBL/GenBank/DDBJ whole genome shotgun (WGS) entry which is preliminary data.</text>
</comment>
<evidence type="ECO:0000313" key="1">
    <source>
        <dbReference type="EMBL" id="GAI90250.1"/>
    </source>
</evidence>
<reference evidence="1" key="1">
    <citation type="journal article" date="2014" name="Front. Microbiol.">
        <title>High frequency of phylogenetically diverse reductive dehalogenase-homologous genes in deep subseafloor sedimentary metagenomes.</title>
        <authorList>
            <person name="Kawai M."/>
            <person name="Futagami T."/>
            <person name="Toyoda A."/>
            <person name="Takaki Y."/>
            <person name="Nishi S."/>
            <person name="Hori S."/>
            <person name="Arai W."/>
            <person name="Tsubouchi T."/>
            <person name="Morono Y."/>
            <person name="Uchiyama I."/>
            <person name="Ito T."/>
            <person name="Fujiyama A."/>
            <person name="Inagaki F."/>
            <person name="Takami H."/>
        </authorList>
    </citation>
    <scope>NUCLEOTIDE SEQUENCE</scope>
    <source>
        <strain evidence="1">Expedition CK06-06</strain>
    </source>
</reference>
<organism evidence="1">
    <name type="scientific">marine sediment metagenome</name>
    <dbReference type="NCBI Taxonomy" id="412755"/>
    <lineage>
        <taxon>unclassified sequences</taxon>
        <taxon>metagenomes</taxon>
        <taxon>ecological metagenomes</taxon>
    </lineage>
</organism>
<accession>X1TRQ2</accession>